<dbReference type="SUPFAM" id="SSF53686">
    <property type="entry name" value="Tryptophan synthase beta subunit-like PLP-dependent enzymes"/>
    <property type="match status" value="1"/>
</dbReference>
<keyword evidence="1" id="KW-0456">Lyase</keyword>
<dbReference type="Proteomes" id="UP000251123">
    <property type="component" value="Unassembled WGS sequence"/>
</dbReference>
<dbReference type="InterPro" id="IPR036052">
    <property type="entry name" value="TrpB-like_PALP_sf"/>
</dbReference>
<dbReference type="EMBL" id="UASN01000022">
    <property type="protein sequence ID" value="SQC17714.1"/>
    <property type="molecule type" value="Genomic_DNA"/>
</dbReference>
<dbReference type="Gene3D" id="3.40.50.1100">
    <property type="match status" value="1"/>
</dbReference>
<accession>A0A2X3CYM4</accession>
<proteinExistence type="predicted"/>
<name>A0A2X3CYM4_KLEPN</name>
<reference evidence="1 2" key="1">
    <citation type="submission" date="2018-06" db="EMBL/GenBank/DDBJ databases">
        <authorList>
            <consortium name="Pathogen Informatics"/>
            <person name="Doyle S."/>
        </authorList>
    </citation>
    <scope>NUCLEOTIDE SEQUENCE [LARGE SCALE GENOMIC DNA]</scope>
    <source>
        <strain evidence="1 2">NCTC9601</strain>
    </source>
</reference>
<organism evidence="1 2">
    <name type="scientific">Klebsiella pneumoniae</name>
    <dbReference type="NCBI Taxonomy" id="573"/>
    <lineage>
        <taxon>Bacteria</taxon>
        <taxon>Pseudomonadati</taxon>
        <taxon>Pseudomonadota</taxon>
        <taxon>Gammaproteobacteria</taxon>
        <taxon>Enterobacterales</taxon>
        <taxon>Enterobacteriaceae</taxon>
        <taxon>Klebsiella/Raoultella group</taxon>
        <taxon>Klebsiella</taxon>
        <taxon>Klebsiella pneumoniae complex</taxon>
    </lineage>
</organism>
<evidence type="ECO:0000313" key="2">
    <source>
        <dbReference type="Proteomes" id="UP000251123"/>
    </source>
</evidence>
<protein>
    <submittedName>
        <fullName evidence="1">D-serine dehydratase</fullName>
        <ecNumber evidence="1">4.3.1.18</ecNumber>
    </submittedName>
</protein>
<sequence length="94" mass="10402">MAGQWERLLDGFYTLDDQTMYDMLGWLAAAENIRLEPSALAGMAGPQRVCASKAYHQLQGLSEQQLQQATHLVWATGGGMVPEEEMAQYLAKGR</sequence>
<evidence type="ECO:0000313" key="1">
    <source>
        <dbReference type="EMBL" id="SQC17714.1"/>
    </source>
</evidence>
<dbReference type="EC" id="4.3.1.18" evidence="1"/>
<dbReference type="AlphaFoldDB" id="A0A2X3CYM4"/>
<gene>
    <name evidence="1" type="primary">dsdA_1</name>
    <name evidence="1" type="ORF">NCTC9601_04875</name>
</gene>
<dbReference type="GO" id="GO:0008721">
    <property type="term" value="F:D-serine ammonia-lyase activity"/>
    <property type="evidence" value="ECO:0007669"/>
    <property type="project" value="UniProtKB-EC"/>
</dbReference>